<dbReference type="Proteomes" id="UP001500542">
    <property type="component" value="Unassembled WGS sequence"/>
</dbReference>
<accession>A0ABN1R3U5</accession>
<reference evidence="3 4" key="1">
    <citation type="journal article" date="2019" name="Int. J. Syst. Evol. Microbiol.">
        <title>The Global Catalogue of Microorganisms (GCM) 10K type strain sequencing project: providing services to taxonomists for standard genome sequencing and annotation.</title>
        <authorList>
            <consortium name="The Broad Institute Genomics Platform"/>
            <consortium name="The Broad Institute Genome Sequencing Center for Infectious Disease"/>
            <person name="Wu L."/>
            <person name="Ma J."/>
        </authorList>
    </citation>
    <scope>NUCLEOTIDE SEQUENCE [LARGE SCALE GENOMIC DNA]</scope>
    <source>
        <strain evidence="3 4">JCM 10977</strain>
    </source>
</reference>
<organism evidence="3 4">
    <name type="scientific">Kribbella koreensis</name>
    <dbReference type="NCBI Taxonomy" id="57909"/>
    <lineage>
        <taxon>Bacteria</taxon>
        <taxon>Bacillati</taxon>
        <taxon>Actinomycetota</taxon>
        <taxon>Actinomycetes</taxon>
        <taxon>Propionibacteriales</taxon>
        <taxon>Kribbellaceae</taxon>
        <taxon>Kribbella</taxon>
    </lineage>
</organism>
<evidence type="ECO:0000256" key="1">
    <source>
        <dbReference type="SAM" id="MobiDB-lite"/>
    </source>
</evidence>
<dbReference type="EMBL" id="BAAAHK010000013">
    <property type="protein sequence ID" value="GAA0951515.1"/>
    <property type="molecule type" value="Genomic_DNA"/>
</dbReference>
<name>A0ABN1R3U5_9ACTN</name>
<feature type="transmembrane region" description="Helical" evidence="2">
    <location>
        <begin position="70"/>
        <end position="87"/>
    </location>
</feature>
<feature type="transmembrane region" description="Helical" evidence="2">
    <location>
        <begin position="172"/>
        <end position="195"/>
    </location>
</feature>
<feature type="region of interest" description="Disordered" evidence="1">
    <location>
        <begin position="1"/>
        <end position="20"/>
    </location>
</feature>
<protein>
    <recommendedName>
        <fullName evidence="5">PH (Pleckstrin Homology) domain-containing protein</fullName>
    </recommendedName>
</protein>
<keyword evidence="2" id="KW-0472">Membrane</keyword>
<evidence type="ECO:0000313" key="3">
    <source>
        <dbReference type="EMBL" id="GAA0951515.1"/>
    </source>
</evidence>
<evidence type="ECO:0000256" key="2">
    <source>
        <dbReference type="SAM" id="Phobius"/>
    </source>
</evidence>
<evidence type="ECO:0008006" key="5">
    <source>
        <dbReference type="Google" id="ProtNLM"/>
    </source>
</evidence>
<proteinExistence type="predicted"/>
<sequence length="197" mass="21886">MPPSSPGEPNRKAPARVTPAPMEAVPPLPWSPRLEHHLYREPFWLIFVFGVVLTVIDLTRTEDPGWRQWVSGPVALFLLWGALAVVTDRLTVRTDELVLRGPVLRRRYSWKAVDGVRRRGEKKVIVDLGHRGARTFKYDGKGGRPDADQVAAVVERLRSYNTSALTSYRVSLSWGAVVFLPAVVAVAAATAWALIKG</sequence>
<gene>
    <name evidence="3" type="ORF">GCM10009554_53100</name>
</gene>
<keyword evidence="4" id="KW-1185">Reference proteome</keyword>
<evidence type="ECO:0000313" key="4">
    <source>
        <dbReference type="Proteomes" id="UP001500542"/>
    </source>
</evidence>
<keyword evidence="2" id="KW-1133">Transmembrane helix</keyword>
<feature type="transmembrane region" description="Helical" evidence="2">
    <location>
        <begin position="42"/>
        <end position="58"/>
    </location>
</feature>
<keyword evidence="2" id="KW-0812">Transmembrane</keyword>
<comment type="caution">
    <text evidence="3">The sequence shown here is derived from an EMBL/GenBank/DDBJ whole genome shotgun (WGS) entry which is preliminary data.</text>
</comment>